<dbReference type="EMBL" id="JAGPXC010000006">
    <property type="protein sequence ID" value="KAH6651648.1"/>
    <property type="molecule type" value="Genomic_DNA"/>
</dbReference>
<feature type="transmembrane region" description="Helical" evidence="1">
    <location>
        <begin position="7"/>
        <end position="32"/>
    </location>
</feature>
<keyword evidence="1" id="KW-0812">Transmembrane</keyword>
<reference evidence="2" key="1">
    <citation type="journal article" date="2021" name="Nat. Commun.">
        <title>Genetic determinants of endophytism in the Arabidopsis root mycobiome.</title>
        <authorList>
            <person name="Mesny F."/>
            <person name="Miyauchi S."/>
            <person name="Thiergart T."/>
            <person name="Pickel B."/>
            <person name="Atanasova L."/>
            <person name="Karlsson M."/>
            <person name="Huettel B."/>
            <person name="Barry K.W."/>
            <person name="Haridas S."/>
            <person name="Chen C."/>
            <person name="Bauer D."/>
            <person name="Andreopoulos W."/>
            <person name="Pangilinan J."/>
            <person name="LaButti K."/>
            <person name="Riley R."/>
            <person name="Lipzen A."/>
            <person name="Clum A."/>
            <person name="Drula E."/>
            <person name="Henrissat B."/>
            <person name="Kohler A."/>
            <person name="Grigoriev I.V."/>
            <person name="Martin F.M."/>
            <person name="Hacquard S."/>
        </authorList>
    </citation>
    <scope>NUCLEOTIDE SEQUENCE</scope>
    <source>
        <strain evidence="2">MPI-SDFR-AT-0073</strain>
    </source>
</reference>
<organism evidence="2 3">
    <name type="scientific">Truncatella angustata</name>
    <dbReference type="NCBI Taxonomy" id="152316"/>
    <lineage>
        <taxon>Eukaryota</taxon>
        <taxon>Fungi</taxon>
        <taxon>Dikarya</taxon>
        <taxon>Ascomycota</taxon>
        <taxon>Pezizomycotina</taxon>
        <taxon>Sordariomycetes</taxon>
        <taxon>Xylariomycetidae</taxon>
        <taxon>Amphisphaeriales</taxon>
        <taxon>Sporocadaceae</taxon>
        <taxon>Truncatella</taxon>
    </lineage>
</organism>
<keyword evidence="3" id="KW-1185">Reference proteome</keyword>
<keyword evidence="1" id="KW-1133">Transmembrane helix</keyword>
<dbReference type="RefSeq" id="XP_045955926.1">
    <property type="nucleotide sequence ID" value="XM_046103226.1"/>
</dbReference>
<evidence type="ECO:0000256" key="1">
    <source>
        <dbReference type="SAM" id="Phobius"/>
    </source>
</evidence>
<evidence type="ECO:0000313" key="3">
    <source>
        <dbReference type="Proteomes" id="UP000758603"/>
    </source>
</evidence>
<comment type="caution">
    <text evidence="2">The sequence shown here is derived from an EMBL/GenBank/DDBJ whole genome shotgun (WGS) entry which is preliminary data.</text>
</comment>
<gene>
    <name evidence="2" type="ORF">BKA67DRAFT_571492</name>
</gene>
<dbReference type="Proteomes" id="UP000758603">
    <property type="component" value="Unassembled WGS sequence"/>
</dbReference>
<keyword evidence="1" id="KW-0472">Membrane</keyword>
<evidence type="ECO:0000313" key="2">
    <source>
        <dbReference type="EMBL" id="KAH6651648.1"/>
    </source>
</evidence>
<dbReference type="AlphaFoldDB" id="A0A9P8ZW67"/>
<protein>
    <submittedName>
        <fullName evidence="2">Uncharacterized protein</fullName>
    </submittedName>
</protein>
<sequence length="142" mass="15734">MSYKSTFLFDAFIAFTLPTLHLCFAVALIVVLNQALSYAFECIHWRYSQGEVLDETSRSCSTTPMQPSSTQIATPENQFAEAEAATNQQAVMASAPGDFPNLPGLITHRFLHTPRNSILRTMELFAAAAQMFGLHRLNDCSL</sequence>
<accession>A0A9P8ZW67</accession>
<name>A0A9P8ZW67_9PEZI</name>
<dbReference type="GeneID" id="70132118"/>
<proteinExistence type="predicted"/>